<dbReference type="Gene3D" id="1.10.486.10">
    <property type="entry name" value="PCRA, domain 4"/>
    <property type="match status" value="1"/>
</dbReference>
<dbReference type="Gene3D" id="3.40.50.300">
    <property type="entry name" value="P-loop containing nucleotide triphosphate hydrolases"/>
    <property type="match status" value="2"/>
</dbReference>
<proteinExistence type="inferred from homology"/>
<dbReference type="EMBL" id="AM942444">
    <property type="protein sequence ID" value="CAQ04463.1"/>
    <property type="molecule type" value="Genomic_DNA"/>
</dbReference>
<keyword evidence="7" id="KW-0269">Exonuclease</keyword>
<dbReference type="PANTHER" id="PTHR11070:SF59">
    <property type="entry name" value="DNA 3'-5' HELICASE"/>
    <property type="match status" value="1"/>
</dbReference>
<keyword evidence="20" id="KW-1185">Reference proteome</keyword>
<keyword evidence="3 15" id="KW-0547">Nucleotide-binding</keyword>
<evidence type="ECO:0000256" key="13">
    <source>
        <dbReference type="ARBA" id="ARBA00034808"/>
    </source>
</evidence>
<dbReference type="InterPro" id="IPR027417">
    <property type="entry name" value="P-loop_NTPase"/>
</dbReference>
<evidence type="ECO:0000313" key="19">
    <source>
        <dbReference type="EMBL" id="CAQ04463.1"/>
    </source>
</evidence>
<dbReference type="InterPro" id="IPR000212">
    <property type="entry name" value="DNA_helicase_UvrD/REP"/>
</dbReference>
<dbReference type="STRING" id="504474.cu0503"/>
<feature type="domain" description="UvrD-like helicase ATP-binding" evidence="17">
    <location>
        <begin position="49"/>
        <end position="348"/>
    </location>
</feature>
<dbReference type="GO" id="GO:0033202">
    <property type="term" value="C:DNA helicase complex"/>
    <property type="evidence" value="ECO:0007669"/>
    <property type="project" value="TreeGrafter"/>
</dbReference>
<evidence type="ECO:0000313" key="20">
    <source>
        <dbReference type="Proteomes" id="UP000001727"/>
    </source>
</evidence>
<feature type="compositionally biased region" description="Low complexity" evidence="16">
    <location>
        <begin position="382"/>
        <end position="401"/>
    </location>
</feature>
<feature type="region of interest" description="Disordered" evidence="16">
    <location>
        <begin position="809"/>
        <end position="858"/>
    </location>
</feature>
<dbReference type="eggNOG" id="COG2887">
    <property type="taxonomic scope" value="Bacteria"/>
</dbReference>
<dbReference type="GO" id="GO:0003677">
    <property type="term" value="F:DNA binding"/>
    <property type="evidence" value="ECO:0007669"/>
    <property type="project" value="UniProtKB-KW"/>
</dbReference>
<dbReference type="Pfam" id="PF12705">
    <property type="entry name" value="PDDEXK_1"/>
    <property type="match status" value="1"/>
</dbReference>
<evidence type="ECO:0000256" key="3">
    <source>
        <dbReference type="ARBA" id="ARBA00022741"/>
    </source>
</evidence>
<keyword evidence="10" id="KW-0234">DNA repair</keyword>
<evidence type="ECO:0000256" key="14">
    <source>
        <dbReference type="ARBA" id="ARBA00048988"/>
    </source>
</evidence>
<evidence type="ECO:0000256" key="10">
    <source>
        <dbReference type="ARBA" id="ARBA00023204"/>
    </source>
</evidence>
<evidence type="ECO:0000256" key="1">
    <source>
        <dbReference type="ARBA" id="ARBA00009922"/>
    </source>
</evidence>
<dbReference type="InterPro" id="IPR014016">
    <property type="entry name" value="UvrD-like_ATP-bd"/>
</dbReference>
<dbReference type="eggNOG" id="COG0210">
    <property type="taxonomic scope" value="Bacteria"/>
</dbReference>
<dbReference type="Gene3D" id="3.90.320.10">
    <property type="match status" value="1"/>
</dbReference>
<feature type="region of interest" description="Disordered" evidence="16">
    <location>
        <begin position="382"/>
        <end position="412"/>
    </location>
</feature>
<feature type="compositionally biased region" description="Polar residues" evidence="16">
    <location>
        <begin position="845"/>
        <end position="858"/>
    </location>
</feature>
<keyword evidence="8 15" id="KW-0067">ATP-binding</keyword>
<dbReference type="Proteomes" id="UP000001727">
    <property type="component" value="Chromosome"/>
</dbReference>
<evidence type="ECO:0000256" key="4">
    <source>
        <dbReference type="ARBA" id="ARBA00022763"/>
    </source>
</evidence>
<comment type="similarity">
    <text evidence="1">Belongs to the helicase family. UvrD subfamily.</text>
</comment>
<evidence type="ECO:0000256" key="15">
    <source>
        <dbReference type="PROSITE-ProRule" id="PRU00560"/>
    </source>
</evidence>
<evidence type="ECO:0000256" key="16">
    <source>
        <dbReference type="SAM" id="MobiDB-lite"/>
    </source>
</evidence>
<protein>
    <recommendedName>
        <fullName evidence="13">DNA 3'-5' helicase</fullName>
        <ecNumber evidence="13">5.6.2.4</ecNumber>
    </recommendedName>
</protein>
<dbReference type="InterPro" id="IPR011604">
    <property type="entry name" value="PDDEXK-like_dom_sf"/>
</dbReference>
<dbReference type="HOGENOM" id="CLU_004900_0_0_11"/>
<dbReference type="KEGG" id="cur:cu0503"/>
<evidence type="ECO:0000256" key="12">
    <source>
        <dbReference type="ARBA" id="ARBA00034617"/>
    </source>
</evidence>
<name>B1VFC4_CORU7</name>
<dbReference type="GO" id="GO:0000725">
    <property type="term" value="P:recombinational repair"/>
    <property type="evidence" value="ECO:0007669"/>
    <property type="project" value="TreeGrafter"/>
</dbReference>
<dbReference type="GO" id="GO:0043138">
    <property type="term" value="F:3'-5' DNA helicase activity"/>
    <property type="evidence" value="ECO:0007669"/>
    <property type="project" value="UniProtKB-EC"/>
</dbReference>
<dbReference type="InterPro" id="IPR038726">
    <property type="entry name" value="PDDEXK_AddAB-type"/>
</dbReference>
<dbReference type="Pfam" id="PF00580">
    <property type="entry name" value="UvrD-helicase"/>
    <property type="match status" value="1"/>
</dbReference>
<keyword evidence="2" id="KW-0540">Nuclease</keyword>
<feature type="region of interest" description="Disordered" evidence="16">
    <location>
        <begin position="1"/>
        <end position="25"/>
    </location>
</feature>
<dbReference type="InterPro" id="IPR014017">
    <property type="entry name" value="DNA_helicase_UvrD-like_C"/>
</dbReference>
<keyword evidence="5 15" id="KW-0378">Hydrolase</keyword>
<comment type="catalytic activity">
    <reaction evidence="14">
        <text>ATP + H2O = ADP + phosphate + H(+)</text>
        <dbReference type="Rhea" id="RHEA:13065"/>
        <dbReference type="ChEBI" id="CHEBI:15377"/>
        <dbReference type="ChEBI" id="CHEBI:15378"/>
        <dbReference type="ChEBI" id="CHEBI:30616"/>
        <dbReference type="ChEBI" id="CHEBI:43474"/>
        <dbReference type="ChEBI" id="CHEBI:456216"/>
        <dbReference type="EC" id="5.6.2.4"/>
    </reaction>
</comment>
<dbReference type="PROSITE" id="PS51217">
    <property type="entry name" value="UVRD_HELICASE_CTER"/>
    <property type="match status" value="1"/>
</dbReference>
<keyword evidence="9" id="KW-0238">DNA-binding</keyword>
<dbReference type="PROSITE" id="PS51198">
    <property type="entry name" value="UVRD_HELICASE_ATP_BIND"/>
    <property type="match status" value="1"/>
</dbReference>
<dbReference type="EC" id="5.6.2.4" evidence="13"/>
<dbReference type="PANTHER" id="PTHR11070">
    <property type="entry name" value="UVRD / RECB / PCRA DNA HELICASE FAMILY MEMBER"/>
    <property type="match status" value="1"/>
</dbReference>
<feature type="binding site" evidence="15">
    <location>
        <begin position="70"/>
        <end position="77"/>
    </location>
    <ligand>
        <name>ATP</name>
        <dbReference type="ChEBI" id="CHEBI:30616"/>
    </ligand>
</feature>
<dbReference type="GeneID" id="60605302"/>
<dbReference type="RefSeq" id="WP_012359756.1">
    <property type="nucleotide sequence ID" value="NC_010545.1"/>
</dbReference>
<organism evidence="19 20">
    <name type="scientific">Corynebacterium urealyticum (strain ATCC 43042 / DSM 7109)</name>
    <dbReference type="NCBI Taxonomy" id="504474"/>
    <lineage>
        <taxon>Bacteria</taxon>
        <taxon>Bacillati</taxon>
        <taxon>Actinomycetota</taxon>
        <taxon>Actinomycetes</taxon>
        <taxon>Mycobacteriales</taxon>
        <taxon>Corynebacteriaceae</taxon>
        <taxon>Corynebacterium</taxon>
    </lineage>
</organism>
<dbReference type="SUPFAM" id="SSF52540">
    <property type="entry name" value="P-loop containing nucleoside triphosphate hydrolases"/>
    <property type="match status" value="1"/>
</dbReference>
<dbReference type="GO" id="GO:0004527">
    <property type="term" value="F:exonuclease activity"/>
    <property type="evidence" value="ECO:0007669"/>
    <property type="project" value="UniProtKB-KW"/>
</dbReference>
<dbReference type="AlphaFoldDB" id="B1VFC4"/>
<evidence type="ECO:0000259" key="18">
    <source>
        <dbReference type="PROSITE" id="PS51217"/>
    </source>
</evidence>
<feature type="compositionally biased region" description="Low complexity" evidence="16">
    <location>
        <begin position="822"/>
        <end position="831"/>
    </location>
</feature>
<keyword evidence="11" id="KW-0413">Isomerase</keyword>
<feature type="compositionally biased region" description="Polar residues" evidence="16">
    <location>
        <begin position="1"/>
        <end position="18"/>
    </location>
</feature>
<reference evidence="19 20" key="1">
    <citation type="journal article" date="2008" name="J. Biotechnol.">
        <title>The lifestyle of Corynebacterium urealyticum derived from its complete genome sequence established by pyrosequencing.</title>
        <authorList>
            <person name="Tauch A."/>
            <person name="Trost E."/>
            <person name="Tilker A."/>
            <person name="Ludewig U."/>
            <person name="Schneiker S."/>
            <person name="Goesmann A."/>
            <person name="Arnold W."/>
            <person name="Bekel T."/>
            <person name="Brinkrolf K."/>
            <person name="Brune I."/>
            <person name="Goetker S."/>
            <person name="Kalinowski J."/>
            <person name="Kamp P.-B."/>
            <person name="Lobo F.P."/>
            <person name="Viehoever P."/>
            <person name="Weisshaar B."/>
            <person name="Soriano F."/>
            <person name="Droege M."/>
            <person name="Puehler A."/>
        </authorList>
    </citation>
    <scope>NUCLEOTIDE SEQUENCE [LARGE SCALE GENOMIC DNA]</scope>
    <source>
        <strain evidence="20">ATCC 43042 / DSM 7109</strain>
    </source>
</reference>
<dbReference type="InterPro" id="IPR013986">
    <property type="entry name" value="DExx_box_DNA_helicase_dom_sf"/>
</dbReference>
<comment type="catalytic activity">
    <reaction evidence="12">
        <text>Couples ATP hydrolysis with the unwinding of duplex DNA by translocating in the 3'-5' direction.</text>
        <dbReference type="EC" id="5.6.2.4"/>
    </reaction>
</comment>
<evidence type="ECO:0000256" key="9">
    <source>
        <dbReference type="ARBA" id="ARBA00023125"/>
    </source>
</evidence>
<sequence length="1188" mass="128116">MTDTAKNQQPTAVASPSTPEDRLGAREAAKVVLQPPRRVGEEGHEWDGLAGAIVTGDERIDSSAPWTVLGGPGTGKTSLLVDTLVHFLAAGGSAEEVMVVTPTKDAATAVNTQLVARLASMSSFAATRTPVRSVHSWAFAALRSMLLASDREAPRLLTGAEHDADVRLLLAGHVEDGAGAWPKHIRPALGYVGFARQLRDLLLRAEERGVGPGELTALGEKYDQPMWVGAGQFLDEYRQTRRLAQSISLNASELLHTTLQEMADGPGRAQLDRWREKLRLILIDDAHNLDPAAAEFLEQFFTPETRVVLAGDPDQCVFHFRGADEELLSKYAADENHRVVLSGSQRFGAPTARAINALTGHLPHVDTRIPLRVAEGAEAAQEAEATAGELVAPDAGRAGATSGAGGERNQPIRVLRANSGTAERLHITDALRRAHVRDGVAWQDMAVIVRSVGEIAPIRRALLTHGVPVRVDQTSIILAEQPLIRLLLTALEATYRPLENSEVRVLMESMVGGADPIMVRRLERVLAQALARQRLQGKPVPENTAGLPFQSSDALSTLLNGTASAEDAAEWTAGFNNRELQILQDMSDVLTAGREAQRAGQSVEMVLWEIWKATGLDTRLQERALRGGTFGSQADQDLDSVMMLFDMAGDFVERHPNASIRTFCEEVRAQELPTGGRERGVASNAVEILPAHAAVGRQWHTVVVTRVQEGSWPAGPTVGGLFGQLELVDLLDRGIEPGTRVSRVASAVHEERRLFLVAISRATRSTLVTCIDNASVENGVPSRFVEEITDAPGAAVPLGTVDQIEQEDPVGQEATPGEPVQGELGLGLELGDSAQQGGPAVQASPAEQLSSSDQLSPAEQLSALPRVLALEPLIAELRDVVTDPTQRHHRRVAAARNLAAMAEAGIFGSHPVDWWGMAEPTTMERVTDRRGGVSLSPSKLDNIDNCALKTFFDDNRGAQEETNPMRVGTVVHAIAQAIVQQDLSLEDAQYAARTALKWAVVGPAFEVNAALERWEQGIANLHSWITETCTQTEGTEWEVEQQLDTTLGTLPTGEEVFLRGRIDLMATDADGRVVVYDFKTGKTPKTAAEAQASRQLGAYQFLVHVNRGKQPYGAHLIYPATSEGKLKKSSQPDFSPEQLAETRQNLLAAAEQISEPVQIATPGDAQCKYCSYHLICPAKDAGKTVVSS</sequence>
<evidence type="ECO:0000256" key="2">
    <source>
        <dbReference type="ARBA" id="ARBA00022722"/>
    </source>
</evidence>
<evidence type="ECO:0000256" key="6">
    <source>
        <dbReference type="ARBA" id="ARBA00022806"/>
    </source>
</evidence>
<feature type="domain" description="UvrD-like helicase C-terminal" evidence="18">
    <location>
        <begin position="381"/>
        <end position="696"/>
    </location>
</feature>
<dbReference type="Gene3D" id="1.10.10.160">
    <property type="match status" value="1"/>
</dbReference>
<keyword evidence="6 15" id="KW-0347">Helicase</keyword>
<evidence type="ECO:0000259" key="17">
    <source>
        <dbReference type="PROSITE" id="PS51198"/>
    </source>
</evidence>
<dbReference type="GO" id="GO:0005829">
    <property type="term" value="C:cytosol"/>
    <property type="evidence" value="ECO:0007669"/>
    <property type="project" value="TreeGrafter"/>
</dbReference>
<accession>B1VFC4</accession>
<evidence type="ECO:0000256" key="7">
    <source>
        <dbReference type="ARBA" id="ARBA00022839"/>
    </source>
</evidence>
<evidence type="ECO:0000256" key="5">
    <source>
        <dbReference type="ARBA" id="ARBA00022801"/>
    </source>
</evidence>
<gene>
    <name evidence="19" type="ordered locus">cu0503</name>
</gene>
<evidence type="ECO:0000256" key="8">
    <source>
        <dbReference type="ARBA" id="ARBA00022840"/>
    </source>
</evidence>
<dbReference type="Pfam" id="PF13361">
    <property type="entry name" value="UvrD_C"/>
    <property type="match status" value="1"/>
</dbReference>
<keyword evidence="4" id="KW-0227">DNA damage</keyword>
<evidence type="ECO:0000256" key="11">
    <source>
        <dbReference type="ARBA" id="ARBA00023235"/>
    </source>
</evidence>
<dbReference type="GO" id="GO:0005524">
    <property type="term" value="F:ATP binding"/>
    <property type="evidence" value="ECO:0007669"/>
    <property type="project" value="UniProtKB-UniRule"/>
</dbReference>